<keyword evidence="4 5" id="KW-0472">Membrane</keyword>
<accession>A0ABD5YM21</accession>
<dbReference type="AlphaFoldDB" id="A0ABD5YM21"/>
<comment type="subcellular location">
    <subcellularLocation>
        <location evidence="1">Membrane</location>
        <topology evidence="1">Multi-pass membrane protein</topology>
    </subcellularLocation>
</comment>
<dbReference type="RefSeq" id="WP_390204354.1">
    <property type="nucleotide sequence ID" value="NZ_JBHTAX010000001.1"/>
</dbReference>
<feature type="transmembrane region" description="Helical" evidence="5">
    <location>
        <begin position="298"/>
        <end position="322"/>
    </location>
</feature>
<evidence type="ECO:0008006" key="8">
    <source>
        <dbReference type="Google" id="ProtNLM"/>
    </source>
</evidence>
<comment type="caution">
    <text evidence="6">The sequence shown here is derived from an EMBL/GenBank/DDBJ whole genome shotgun (WGS) entry which is preliminary data.</text>
</comment>
<evidence type="ECO:0000256" key="3">
    <source>
        <dbReference type="ARBA" id="ARBA00022989"/>
    </source>
</evidence>
<dbReference type="PRINTS" id="PR00342">
    <property type="entry name" value="RHESUSRHD"/>
</dbReference>
<organism evidence="6 7">
    <name type="scientific">Halocatena marina</name>
    <dbReference type="NCBI Taxonomy" id="2934937"/>
    <lineage>
        <taxon>Archaea</taxon>
        <taxon>Methanobacteriati</taxon>
        <taxon>Methanobacteriota</taxon>
        <taxon>Stenosarchaea group</taxon>
        <taxon>Halobacteria</taxon>
        <taxon>Halobacteriales</taxon>
        <taxon>Natronomonadaceae</taxon>
        <taxon>Halocatena</taxon>
    </lineage>
</organism>
<evidence type="ECO:0000313" key="6">
    <source>
        <dbReference type="EMBL" id="MFC7188650.1"/>
    </source>
</evidence>
<dbReference type="EMBL" id="JBHTAX010000001">
    <property type="protein sequence ID" value="MFC7188650.1"/>
    <property type="molecule type" value="Genomic_DNA"/>
</dbReference>
<keyword evidence="7" id="KW-1185">Reference proteome</keyword>
<feature type="transmembrane region" description="Helical" evidence="5">
    <location>
        <begin position="260"/>
        <end position="286"/>
    </location>
</feature>
<dbReference type="InterPro" id="IPR002229">
    <property type="entry name" value="RhesusRHD"/>
</dbReference>
<feature type="transmembrane region" description="Helical" evidence="5">
    <location>
        <begin position="44"/>
        <end position="66"/>
    </location>
</feature>
<evidence type="ECO:0000256" key="5">
    <source>
        <dbReference type="SAM" id="Phobius"/>
    </source>
</evidence>
<gene>
    <name evidence="6" type="ORF">ACFQL7_01490</name>
</gene>
<keyword evidence="3 5" id="KW-1133">Transmembrane helix</keyword>
<reference evidence="6 7" key="1">
    <citation type="journal article" date="2019" name="Int. J. Syst. Evol. Microbiol.">
        <title>The Global Catalogue of Microorganisms (GCM) 10K type strain sequencing project: providing services to taxonomists for standard genome sequencing and annotation.</title>
        <authorList>
            <consortium name="The Broad Institute Genomics Platform"/>
            <consortium name="The Broad Institute Genome Sequencing Center for Infectious Disease"/>
            <person name="Wu L."/>
            <person name="Ma J."/>
        </authorList>
    </citation>
    <scope>NUCLEOTIDE SEQUENCE [LARGE SCALE GENOMIC DNA]</scope>
    <source>
        <strain evidence="6 7">RDMS1</strain>
    </source>
</reference>
<keyword evidence="2 5" id="KW-0812">Transmembrane</keyword>
<dbReference type="GO" id="GO:0016020">
    <property type="term" value="C:membrane"/>
    <property type="evidence" value="ECO:0007669"/>
    <property type="project" value="UniProtKB-SubCell"/>
</dbReference>
<feature type="transmembrane region" description="Helical" evidence="5">
    <location>
        <begin position="190"/>
        <end position="206"/>
    </location>
</feature>
<evidence type="ECO:0000256" key="4">
    <source>
        <dbReference type="ARBA" id="ARBA00023136"/>
    </source>
</evidence>
<evidence type="ECO:0000256" key="2">
    <source>
        <dbReference type="ARBA" id="ARBA00022692"/>
    </source>
</evidence>
<proteinExistence type="predicted"/>
<feature type="transmembrane region" description="Helical" evidence="5">
    <location>
        <begin position="6"/>
        <end position="24"/>
    </location>
</feature>
<sequence>MSAPIIAIVLFAVVALSTTLGFAVGQAVRTVGARVAFVARFKTIIGVLAFIAYFGLLASGSFATIFEPVLSVLEKTPLGWLADLALVAAPDPSIGIVRPAAAAVVLLAGIGLSMWLAVRLSGVLWYTESVRPASENADNRSADRASSTDGTPRTNIMSTGIAGQIFGGYVSQPTLQIALKSWRRTYRSPLKLQYAVIPVFFLIAPVQESVETGDVVAVLPVLIAIIGAWATGTAFTLNPLGDEGSVLPITLTSGVSGRRLLGGLVFAGTVVGGLLTVLLAVGLGLASPLDVSTTLVTGTLAGVLCVGACMIGVGVGTIFPKFEYTRISRSRKAILPGFSAFVVYSLVLVVVSLPGLLGGATGVRLA</sequence>
<feature type="transmembrane region" description="Helical" evidence="5">
    <location>
        <begin position="218"/>
        <end position="240"/>
    </location>
</feature>
<protein>
    <recommendedName>
        <fullName evidence="8">ABC transporter permease</fullName>
    </recommendedName>
</protein>
<evidence type="ECO:0000313" key="7">
    <source>
        <dbReference type="Proteomes" id="UP001596417"/>
    </source>
</evidence>
<name>A0ABD5YM21_9EURY</name>
<dbReference type="Proteomes" id="UP001596417">
    <property type="component" value="Unassembled WGS sequence"/>
</dbReference>
<feature type="transmembrane region" description="Helical" evidence="5">
    <location>
        <begin position="96"/>
        <end position="118"/>
    </location>
</feature>
<evidence type="ECO:0000256" key="1">
    <source>
        <dbReference type="ARBA" id="ARBA00004141"/>
    </source>
</evidence>
<feature type="transmembrane region" description="Helical" evidence="5">
    <location>
        <begin position="334"/>
        <end position="357"/>
    </location>
</feature>